<organism evidence="7 8">
    <name type="scientific">Nocardia thailandica</name>
    <dbReference type="NCBI Taxonomy" id="257275"/>
    <lineage>
        <taxon>Bacteria</taxon>
        <taxon>Bacillati</taxon>
        <taxon>Actinomycetota</taxon>
        <taxon>Actinomycetes</taxon>
        <taxon>Mycobacteriales</taxon>
        <taxon>Nocardiaceae</taxon>
        <taxon>Nocardia</taxon>
    </lineage>
</organism>
<dbReference type="PROSITE" id="PS51257">
    <property type="entry name" value="PROKAR_LIPOPROTEIN"/>
    <property type="match status" value="1"/>
</dbReference>
<feature type="signal peptide" evidence="5">
    <location>
        <begin position="1"/>
        <end position="18"/>
    </location>
</feature>
<evidence type="ECO:0000313" key="8">
    <source>
        <dbReference type="Proteomes" id="UP001601444"/>
    </source>
</evidence>
<dbReference type="InterPro" id="IPR018313">
    <property type="entry name" value="SBP_3_CS"/>
</dbReference>
<evidence type="ECO:0000256" key="2">
    <source>
        <dbReference type="ARBA" id="ARBA00022448"/>
    </source>
</evidence>
<evidence type="ECO:0000256" key="3">
    <source>
        <dbReference type="ARBA" id="ARBA00022729"/>
    </source>
</evidence>
<dbReference type="CDD" id="cd13690">
    <property type="entry name" value="PBP2_GluB"/>
    <property type="match status" value="1"/>
</dbReference>
<accession>A0ABW6PP28</accession>
<evidence type="ECO:0000256" key="4">
    <source>
        <dbReference type="RuleBase" id="RU003744"/>
    </source>
</evidence>
<proteinExistence type="inferred from homology"/>
<dbReference type="Gene3D" id="3.40.190.10">
    <property type="entry name" value="Periplasmic binding protein-like II"/>
    <property type="match status" value="2"/>
</dbReference>
<comment type="caution">
    <text evidence="7">The sequence shown here is derived from an EMBL/GenBank/DDBJ whole genome shotgun (WGS) entry which is preliminary data.</text>
</comment>
<dbReference type="Proteomes" id="UP001601444">
    <property type="component" value="Unassembled WGS sequence"/>
</dbReference>
<dbReference type="SMART" id="SM00062">
    <property type="entry name" value="PBPb"/>
    <property type="match status" value="1"/>
</dbReference>
<feature type="domain" description="Solute-binding protein family 3/N-terminal" evidence="6">
    <location>
        <begin position="88"/>
        <end position="310"/>
    </location>
</feature>
<protein>
    <submittedName>
        <fullName evidence="7">Glutamate ABC transporter substrate-binding protein</fullName>
    </submittedName>
</protein>
<dbReference type="InterPro" id="IPR001638">
    <property type="entry name" value="Solute-binding_3/MltF_N"/>
</dbReference>
<evidence type="ECO:0000256" key="5">
    <source>
        <dbReference type="SAM" id="SignalP"/>
    </source>
</evidence>
<feature type="chain" id="PRO_5045380410" evidence="5">
    <location>
        <begin position="19"/>
        <end position="323"/>
    </location>
</feature>
<reference evidence="7 8" key="1">
    <citation type="submission" date="2024-10" db="EMBL/GenBank/DDBJ databases">
        <title>The Natural Products Discovery Center: Release of the First 8490 Sequenced Strains for Exploring Actinobacteria Biosynthetic Diversity.</title>
        <authorList>
            <person name="Kalkreuter E."/>
            <person name="Kautsar S.A."/>
            <person name="Yang D."/>
            <person name="Bader C.D."/>
            <person name="Teijaro C.N."/>
            <person name="Fluegel L."/>
            <person name="Davis C.M."/>
            <person name="Simpson J.R."/>
            <person name="Lauterbach L."/>
            <person name="Steele A.D."/>
            <person name="Gui C."/>
            <person name="Meng S."/>
            <person name="Li G."/>
            <person name="Viehrig K."/>
            <person name="Ye F."/>
            <person name="Su P."/>
            <person name="Kiefer A.F."/>
            <person name="Nichols A."/>
            <person name="Cepeda A.J."/>
            <person name="Yan W."/>
            <person name="Fan B."/>
            <person name="Jiang Y."/>
            <person name="Adhikari A."/>
            <person name="Zheng C.-J."/>
            <person name="Schuster L."/>
            <person name="Cowan T.M."/>
            <person name="Smanski M.J."/>
            <person name="Chevrette M.G."/>
            <person name="De Carvalho L.P.S."/>
            <person name="Shen B."/>
        </authorList>
    </citation>
    <scope>NUCLEOTIDE SEQUENCE [LARGE SCALE GENOMIC DNA]</scope>
    <source>
        <strain evidence="7 8">NPDC004045</strain>
    </source>
</reference>
<dbReference type="SUPFAM" id="SSF53850">
    <property type="entry name" value="Periplasmic binding protein-like II"/>
    <property type="match status" value="1"/>
</dbReference>
<keyword evidence="8" id="KW-1185">Reference proteome</keyword>
<dbReference type="PROSITE" id="PS01039">
    <property type="entry name" value="SBP_BACTERIAL_3"/>
    <property type="match status" value="1"/>
</dbReference>
<dbReference type="Pfam" id="PF00497">
    <property type="entry name" value="SBP_bac_3"/>
    <property type="match status" value="1"/>
</dbReference>
<comment type="similarity">
    <text evidence="1 4">Belongs to the bacterial solute-binding protein 3 family.</text>
</comment>
<dbReference type="PANTHER" id="PTHR30085:SF6">
    <property type="entry name" value="ABC TRANSPORTER GLUTAMINE-BINDING PROTEIN GLNH"/>
    <property type="match status" value="1"/>
</dbReference>
<dbReference type="InterPro" id="IPR051455">
    <property type="entry name" value="Bact_solute-bind_prot3"/>
</dbReference>
<evidence type="ECO:0000313" key="7">
    <source>
        <dbReference type="EMBL" id="MFF0544088.1"/>
    </source>
</evidence>
<gene>
    <name evidence="7" type="ORF">ACFYTF_14755</name>
</gene>
<name>A0ABW6PP28_9NOCA</name>
<evidence type="ECO:0000256" key="1">
    <source>
        <dbReference type="ARBA" id="ARBA00010333"/>
    </source>
</evidence>
<dbReference type="PANTHER" id="PTHR30085">
    <property type="entry name" value="AMINO ACID ABC TRANSPORTER PERMEASE"/>
    <property type="match status" value="1"/>
</dbReference>
<sequence>MRSRVWLPALALVAAVTAGCGSAPPPVVPTARATAPKLPGAEIVTPAAAPPVATDTCDAEATLRPGARYAPGAMPAGSPMAAIVANGKLRVGVDQNTNLFGFRDPATGELRGFDIDLAREIAQDLFGDRNRVEFRSVTAADRIKALTEHKVDMIVRTFTVTCERRRDVDFSAVYYRAVGRVAVLASSGITGTAGLSGKRLCVARGTTAYNELSRMPWAATALVVATNTDCLVALQQGQVDSIATDEAILYGLAEEEPNLRIVGDPISSGRYAIGLPLGQPDLVRFVNGVLERVRSDGTWQRLYQNHLAVLGPAPAPPEPKYTP</sequence>
<keyword evidence="2" id="KW-0813">Transport</keyword>
<keyword evidence="3 5" id="KW-0732">Signal</keyword>
<evidence type="ECO:0000259" key="6">
    <source>
        <dbReference type="SMART" id="SM00062"/>
    </source>
</evidence>
<dbReference type="EMBL" id="JBIAMX010000007">
    <property type="protein sequence ID" value="MFF0544088.1"/>
    <property type="molecule type" value="Genomic_DNA"/>
</dbReference>
<dbReference type="RefSeq" id="WP_387700699.1">
    <property type="nucleotide sequence ID" value="NZ_JBIAMX010000007.1"/>
</dbReference>